<name>A0A0C2X331_AMAMK</name>
<dbReference type="PANTHER" id="PTHR13593:SF148">
    <property type="entry name" value="PHOSPHATIDYLINOSITOL-SPECIFIC PHOSPHOLIPASE C X DOMAIN-CONTAINING PROTEIN"/>
    <property type="match status" value="1"/>
</dbReference>
<dbReference type="HOGENOM" id="CLU_024117_6_0_1"/>
<dbReference type="AlphaFoldDB" id="A0A0C2X331"/>
<dbReference type="InterPro" id="IPR051057">
    <property type="entry name" value="PI-PLC_domain"/>
</dbReference>
<keyword evidence="3" id="KW-1185">Reference proteome</keyword>
<sequence length="328" mass="36554">MSKAQFKVLVIPKRDTTNFLALLPDHLPLSSVLLPGTHDTMALYGWPVSQCQSLSTPLMIQLCAGIRFLDIRLAVIQGRLIAYHGIASQREPFQRILATLSAFLSSPASPSETVVVSIKQEDFRETPPQQFSILVRDEITSSPGGIKMWFLENRIPKLGEVRGKAIMFSRFGGNGDGWEGGRLGIHPSSWPDAEKQGFTWQCKDTVVRTHDWYNISSFLAIPEKVTLGIQNMVLYTESKGESGPLLPITYFSAASFPLAFPTVIARGFGWPEWGLGVEGVNRRLGKWLLEQLVSEEQGREIRGWTLVDFYSEPESEGLVPVLVECNFV</sequence>
<dbReference type="InParanoid" id="A0A0C2X331"/>
<dbReference type="GO" id="GO:0008081">
    <property type="term" value="F:phosphoric diester hydrolase activity"/>
    <property type="evidence" value="ECO:0007669"/>
    <property type="project" value="InterPro"/>
</dbReference>
<protein>
    <recommendedName>
        <fullName evidence="1">Phosphatidylinositol-specific phospholipase C X domain-containing protein</fullName>
    </recommendedName>
</protein>
<dbReference type="Proteomes" id="UP000054549">
    <property type="component" value="Unassembled WGS sequence"/>
</dbReference>
<dbReference type="STRING" id="946122.A0A0C2X331"/>
<dbReference type="OrthoDB" id="1046782at2759"/>
<dbReference type="SUPFAM" id="SSF51695">
    <property type="entry name" value="PLC-like phosphodiesterases"/>
    <property type="match status" value="1"/>
</dbReference>
<reference evidence="2 3" key="1">
    <citation type="submission" date="2014-04" db="EMBL/GenBank/DDBJ databases">
        <title>Evolutionary Origins and Diversification of the Mycorrhizal Mutualists.</title>
        <authorList>
            <consortium name="DOE Joint Genome Institute"/>
            <consortium name="Mycorrhizal Genomics Consortium"/>
            <person name="Kohler A."/>
            <person name="Kuo A."/>
            <person name="Nagy L.G."/>
            <person name="Floudas D."/>
            <person name="Copeland A."/>
            <person name="Barry K.W."/>
            <person name="Cichocki N."/>
            <person name="Veneault-Fourrey C."/>
            <person name="LaButti K."/>
            <person name="Lindquist E.A."/>
            <person name="Lipzen A."/>
            <person name="Lundell T."/>
            <person name="Morin E."/>
            <person name="Murat C."/>
            <person name="Riley R."/>
            <person name="Ohm R."/>
            <person name="Sun H."/>
            <person name="Tunlid A."/>
            <person name="Henrissat B."/>
            <person name="Grigoriev I.V."/>
            <person name="Hibbett D.S."/>
            <person name="Martin F."/>
        </authorList>
    </citation>
    <scope>NUCLEOTIDE SEQUENCE [LARGE SCALE GENOMIC DNA]</scope>
    <source>
        <strain evidence="2 3">Koide BX008</strain>
    </source>
</reference>
<dbReference type="PROSITE" id="PS50007">
    <property type="entry name" value="PIPLC_X_DOMAIN"/>
    <property type="match status" value="1"/>
</dbReference>
<proteinExistence type="predicted"/>
<accession>A0A0C2X331</accession>
<evidence type="ECO:0000313" key="2">
    <source>
        <dbReference type="EMBL" id="KIL68537.1"/>
    </source>
</evidence>
<dbReference type="EMBL" id="KN818228">
    <property type="protein sequence ID" value="KIL68537.1"/>
    <property type="molecule type" value="Genomic_DNA"/>
</dbReference>
<dbReference type="InterPro" id="IPR017946">
    <property type="entry name" value="PLC-like_Pdiesterase_TIM-brl"/>
</dbReference>
<dbReference type="PANTHER" id="PTHR13593">
    <property type="match status" value="1"/>
</dbReference>
<gene>
    <name evidence="2" type="ORF">M378DRAFT_71215</name>
</gene>
<evidence type="ECO:0000313" key="3">
    <source>
        <dbReference type="Proteomes" id="UP000054549"/>
    </source>
</evidence>
<dbReference type="InterPro" id="IPR000909">
    <property type="entry name" value="PLipase_C_PInositol-sp_X_dom"/>
</dbReference>
<dbReference type="Gene3D" id="3.20.20.190">
    <property type="entry name" value="Phosphatidylinositol (PI) phosphodiesterase"/>
    <property type="match status" value="1"/>
</dbReference>
<dbReference type="SMART" id="SM00148">
    <property type="entry name" value="PLCXc"/>
    <property type="match status" value="1"/>
</dbReference>
<dbReference type="GO" id="GO:0006629">
    <property type="term" value="P:lipid metabolic process"/>
    <property type="evidence" value="ECO:0007669"/>
    <property type="project" value="InterPro"/>
</dbReference>
<evidence type="ECO:0000259" key="1">
    <source>
        <dbReference type="SMART" id="SM00148"/>
    </source>
</evidence>
<organism evidence="2 3">
    <name type="scientific">Amanita muscaria (strain Koide BX008)</name>
    <dbReference type="NCBI Taxonomy" id="946122"/>
    <lineage>
        <taxon>Eukaryota</taxon>
        <taxon>Fungi</taxon>
        <taxon>Dikarya</taxon>
        <taxon>Basidiomycota</taxon>
        <taxon>Agaricomycotina</taxon>
        <taxon>Agaricomycetes</taxon>
        <taxon>Agaricomycetidae</taxon>
        <taxon>Agaricales</taxon>
        <taxon>Pluteineae</taxon>
        <taxon>Amanitaceae</taxon>
        <taxon>Amanita</taxon>
    </lineage>
</organism>
<feature type="domain" description="Phosphatidylinositol-specific phospholipase C X" evidence="1">
    <location>
        <begin position="25"/>
        <end position="170"/>
    </location>
</feature>